<evidence type="ECO:0000313" key="3">
    <source>
        <dbReference type="EMBL" id="KAJ2743100.1"/>
    </source>
</evidence>
<dbReference type="Gene3D" id="1.25.40.10">
    <property type="entry name" value="Tetratricopeptide repeat domain"/>
    <property type="match status" value="1"/>
</dbReference>
<protein>
    <submittedName>
        <fullName evidence="3">Superkiller protein 3</fullName>
    </submittedName>
</protein>
<name>A0A9W8GRS6_9FUNG</name>
<dbReference type="SUPFAM" id="SSF48452">
    <property type="entry name" value="TPR-like"/>
    <property type="match status" value="1"/>
</dbReference>
<dbReference type="GO" id="GO:0006401">
    <property type="term" value="P:RNA catabolic process"/>
    <property type="evidence" value="ECO:0007669"/>
    <property type="project" value="InterPro"/>
</dbReference>
<dbReference type="GO" id="GO:0055087">
    <property type="term" value="C:Ski complex"/>
    <property type="evidence" value="ECO:0007669"/>
    <property type="project" value="InterPro"/>
</dbReference>
<evidence type="ECO:0000256" key="1">
    <source>
        <dbReference type="ARBA" id="ARBA00022737"/>
    </source>
</evidence>
<feature type="non-terminal residue" evidence="3">
    <location>
        <position position="275"/>
    </location>
</feature>
<reference evidence="3" key="1">
    <citation type="submission" date="2022-07" db="EMBL/GenBank/DDBJ databases">
        <title>Phylogenomic reconstructions and comparative analyses of Kickxellomycotina fungi.</title>
        <authorList>
            <person name="Reynolds N.K."/>
            <person name="Stajich J.E."/>
            <person name="Barry K."/>
            <person name="Grigoriev I.V."/>
            <person name="Crous P."/>
            <person name="Smith M.E."/>
        </authorList>
    </citation>
    <scope>NUCLEOTIDE SEQUENCE</scope>
    <source>
        <strain evidence="3">BCRC 34297</strain>
    </source>
</reference>
<evidence type="ECO:0000313" key="4">
    <source>
        <dbReference type="Proteomes" id="UP001140011"/>
    </source>
</evidence>
<dbReference type="EMBL" id="JANBUH010001718">
    <property type="protein sequence ID" value="KAJ2743100.1"/>
    <property type="molecule type" value="Genomic_DNA"/>
</dbReference>
<keyword evidence="4" id="KW-1185">Reference proteome</keyword>
<keyword evidence="2" id="KW-0802">TPR repeat</keyword>
<dbReference type="OrthoDB" id="421075at2759"/>
<dbReference type="PANTHER" id="PTHR15704">
    <property type="entry name" value="SUPERKILLER 3 PROTEIN-RELATED"/>
    <property type="match status" value="1"/>
</dbReference>
<dbReference type="Proteomes" id="UP001140011">
    <property type="component" value="Unassembled WGS sequence"/>
</dbReference>
<dbReference type="PANTHER" id="PTHR15704:SF7">
    <property type="entry name" value="SUPERKILLER COMPLEX PROTEIN 3"/>
    <property type="match status" value="1"/>
</dbReference>
<dbReference type="InterPro" id="IPR011990">
    <property type="entry name" value="TPR-like_helical_dom_sf"/>
</dbReference>
<proteinExistence type="predicted"/>
<sequence>MSVIFKAKLKSAKTAIAEKNYDYAYDLCHDLLEMDESNYNIHILLGVSCQNMEKWDEGERVYNKAMAMPKANVLAWQGICALYEAAKNQPKYVNALVALRERYISEESYGKAWETMHKLILLSEESGDQRRLVNTLRELTDAGAYQSLLSVVDADPAPPSPAELLERIYNIERALDEKTVDSEVNKRKTRLGAGPISKVRKDVTTEVWAQSGLLNTLRQLVAVCERSGQEPARLQWLEQLFQTLLERFSVIDALQDKQRVSAELLAVATDLAAAE</sequence>
<dbReference type="InterPro" id="IPR039226">
    <property type="entry name" value="Ski3/TTC37"/>
</dbReference>
<evidence type="ECO:0000256" key="2">
    <source>
        <dbReference type="ARBA" id="ARBA00022803"/>
    </source>
</evidence>
<accession>A0A9W8GRS6</accession>
<keyword evidence="1" id="KW-0677">Repeat</keyword>
<gene>
    <name evidence="3" type="primary">SKI3_2</name>
    <name evidence="3" type="ORF">GGI19_006733</name>
</gene>
<organism evidence="3 4">
    <name type="scientific">Coemansia pectinata</name>
    <dbReference type="NCBI Taxonomy" id="1052879"/>
    <lineage>
        <taxon>Eukaryota</taxon>
        <taxon>Fungi</taxon>
        <taxon>Fungi incertae sedis</taxon>
        <taxon>Zoopagomycota</taxon>
        <taxon>Kickxellomycotina</taxon>
        <taxon>Kickxellomycetes</taxon>
        <taxon>Kickxellales</taxon>
        <taxon>Kickxellaceae</taxon>
        <taxon>Coemansia</taxon>
    </lineage>
</organism>
<dbReference type="AlphaFoldDB" id="A0A9W8GRS6"/>
<comment type="caution">
    <text evidence="3">The sequence shown here is derived from an EMBL/GenBank/DDBJ whole genome shotgun (WGS) entry which is preliminary data.</text>
</comment>